<dbReference type="InterPro" id="IPR000742">
    <property type="entry name" value="EGF"/>
</dbReference>
<dbReference type="OrthoDB" id="4062651at2759"/>
<evidence type="ECO:0000313" key="6">
    <source>
        <dbReference type="EMBL" id="CAA3017624.1"/>
    </source>
</evidence>
<evidence type="ECO:0000256" key="4">
    <source>
        <dbReference type="SAM" id="SignalP"/>
    </source>
</evidence>
<comment type="caution">
    <text evidence="3">Lacks conserved residue(s) required for the propagation of feature annotation.</text>
</comment>
<keyword evidence="3" id="KW-0245">EGF-like domain</keyword>
<comment type="caution">
    <text evidence="6">The sequence shown here is derived from an EMBL/GenBank/DDBJ whole genome shotgun (WGS) entry which is preliminary data.</text>
</comment>
<dbReference type="GO" id="GO:0016301">
    <property type="term" value="F:kinase activity"/>
    <property type="evidence" value="ECO:0007669"/>
    <property type="project" value="UniProtKB-KW"/>
</dbReference>
<evidence type="ECO:0000313" key="7">
    <source>
        <dbReference type="Proteomes" id="UP000594638"/>
    </source>
</evidence>
<evidence type="ECO:0000256" key="2">
    <source>
        <dbReference type="ARBA" id="ARBA00022729"/>
    </source>
</evidence>
<keyword evidence="2 4" id="KW-0732">Signal</keyword>
<keyword evidence="6" id="KW-0808">Transferase</keyword>
<evidence type="ECO:0000256" key="3">
    <source>
        <dbReference type="PROSITE-ProRule" id="PRU00076"/>
    </source>
</evidence>
<sequence length="330" mass="37325">MFNMHSLLFHIFFLLSLLSNTIAVPSHRPPGCPSRCGNVEIPYPFGIGPYCSMDWNFEIICLNSSNPPKPYLEIEFRTYEVEPVHITYQFEVVNISETQIYVKNSTLQLAMACYGMEQDPNKTDIEIDLSSSPYSFSHSNQITVIGCDDLALVESNRSYTNSSVAAVSYCTLSNTETYSASIGSCANTYGCFRAFISKGVYLKVRLMDAHIIWSKSKAYPCSLAFVGMKDVLDFTYPLTNLNAPETFQNSKEFMYKPLVLDWRIVQYITINLDPNNEYQLCQRDINCSRLDYLCQKNSLCINLDDSFGGVRCKCKEGYKGNPYNDSGCQG</sequence>
<protein>
    <submittedName>
        <fullName evidence="6">Wall-associated receptor kinase 2-like</fullName>
    </submittedName>
</protein>
<feature type="domain" description="EGF-like" evidence="5">
    <location>
        <begin position="283"/>
        <end position="329"/>
    </location>
</feature>
<dbReference type="Pfam" id="PF13947">
    <property type="entry name" value="GUB_WAK_bind"/>
    <property type="match status" value="1"/>
</dbReference>
<dbReference type="Gene3D" id="2.10.25.10">
    <property type="entry name" value="Laminin"/>
    <property type="match status" value="1"/>
</dbReference>
<dbReference type="Proteomes" id="UP000594638">
    <property type="component" value="Unassembled WGS sequence"/>
</dbReference>
<comment type="subcellular location">
    <subcellularLocation>
        <location evidence="1">Membrane</location>
        <topology evidence="1">Single-pass membrane protein</topology>
    </subcellularLocation>
</comment>
<dbReference type="InterPro" id="IPR025287">
    <property type="entry name" value="WAK_GUB"/>
</dbReference>
<dbReference type="AlphaFoldDB" id="A0A8S0UCZ9"/>
<keyword evidence="6" id="KW-0675">Receptor</keyword>
<proteinExistence type="predicted"/>
<evidence type="ECO:0000259" key="5">
    <source>
        <dbReference type="PROSITE" id="PS50026"/>
    </source>
</evidence>
<dbReference type="GO" id="GO:0016020">
    <property type="term" value="C:membrane"/>
    <property type="evidence" value="ECO:0007669"/>
    <property type="project" value="UniProtKB-SubCell"/>
</dbReference>
<name>A0A8S0UCZ9_OLEEU</name>
<dbReference type="PANTHER" id="PTHR33491">
    <property type="entry name" value="OSJNBA0016N04.9 PROTEIN"/>
    <property type="match status" value="1"/>
</dbReference>
<evidence type="ECO:0000256" key="1">
    <source>
        <dbReference type="ARBA" id="ARBA00004167"/>
    </source>
</evidence>
<dbReference type="PROSITE" id="PS50026">
    <property type="entry name" value="EGF_3"/>
    <property type="match status" value="1"/>
</dbReference>
<accession>A0A8S0UCZ9</accession>
<dbReference type="GO" id="GO:0030247">
    <property type="term" value="F:polysaccharide binding"/>
    <property type="evidence" value="ECO:0007669"/>
    <property type="project" value="InterPro"/>
</dbReference>
<feature type="signal peptide" evidence="4">
    <location>
        <begin position="1"/>
        <end position="23"/>
    </location>
</feature>
<feature type="chain" id="PRO_5035730201" evidence="4">
    <location>
        <begin position="24"/>
        <end position="330"/>
    </location>
</feature>
<dbReference type="Gramene" id="OE9A044600T1">
    <property type="protein sequence ID" value="OE9A044600C1"/>
    <property type="gene ID" value="OE9A044600"/>
</dbReference>
<gene>
    <name evidence="6" type="ORF">OLEA9_A044600</name>
</gene>
<reference evidence="6 7" key="1">
    <citation type="submission" date="2019-12" db="EMBL/GenBank/DDBJ databases">
        <authorList>
            <person name="Alioto T."/>
            <person name="Alioto T."/>
            <person name="Gomez Garrido J."/>
        </authorList>
    </citation>
    <scope>NUCLEOTIDE SEQUENCE [LARGE SCALE GENOMIC DNA]</scope>
</reference>
<organism evidence="6 7">
    <name type="scientific">Olea europaea subsp. europaea</name>
    <dbReference type="NCBI Taxonomy" id="158383"/>
    <lineage>
        <taxon>Eukaryota</taxon>
        <taxon>Viridiplantae</taxon>
        <taxon>Streptophyta</taxon>
        <taxon>Embryophyta</taxon>
        <taxon>Tracheophyta</taxon>
        <taxon>Spermatophyta</taxon>
        <taxon>Magnoliopsida</taxon>
        <taxon>eudicotyledons</taxon>
        <taxon>Gunneridae</taxon>
        <taxon>Pentapetalae</taxon>
        <taxon>asterids</taxon>
        <taxon>lamiids</taxon>
        <taxon>Lamiales</taxon>
        <taxon>Oleaceae</taxon>
        <taxon>Oleeae</taxon>
        <taxon>Olea</taxon>
    </lineage>
</organism>
<dbReference type="EMBL" id="CACTIH010007721">
    <property type="protein sequence ID" value="CAA3017624.1"/>
    <property type="molecule type" value="Genomic_DNA"/>
</dbReference>
<keyword evidence="7" id="KW-1185">Reference proteome</keyword>
<keyword evidence="6" id="KW-0418">Kinase</keyword>